<proteinExistence type="predicted"/>
<feature type="region of interest" description="Disordered" evidence="1">
    <location>
        <begin position="44"/>
        <end position="66"/>
    </location>
</feature>
<keyword evidence="3" id="KW-1185">Reference proteome</keyword>
<gene>
    <name evidence="2" type="ORF">ALC60_03787</name>
</gene>
<name>A0A151XA73_9HYME</name>
<evidence type="ECO:0000313" key="2">
    <source>
        <dbReference type="EMBL" id="KYQ57265.1"/>
    </source>
</evidence>
<organism evidence="2 3">
    <name type="scientific">Mycetomoellerius zeteki</name>
    <dbReference type="NCBI Taxonomy" id="64791"/>
    <lineage>
        <taxon>Eukaryota</taxon>
        <taxon>Metazoa</taxon>
        <taxon>Ecdysozoa</taxon>
        <taxon>Arthropoda</taxon>
        <taxon>Hexapoda</taxon>
        <taxon>Insecta</taxon>
        <taxon>Pterygota</taxon>
        <taxon>Neoptera</taxon>
        <taxon>Endopterygota</taxon>
        <taxon>Hymenoptera</taxon>
        <taxon>Apocrita</taxon>
        <taxon>Aculeata</taxon>
        <taxon>Formicoidea</taxon>
        <taxon>Formicidae</taxon>
        <taxon>Myrmicinae</taxon>
        <taxon>Mycetomoellerius</taxon>
    </lineage>
</organism>
<feature type="region of interest" description="Disordered" evidence="1">
    <location>
        <begin position="1"/>
        <end position="23"/>
    </location>
</feature>
<accession>A0A151XA73</accession>
<dbReference type="EMBL" id="KQ982351">
    <property type="protein sequence ID" value="KYQ57265.1"/>
    <property type="molecule type" value="Genomic_DNA"/>
</dbReference>
<dbReference type="AlphaFoldDB" id="A0A151XA73"/>
<evidence type="ECO:0000313" key="3">
    <source>
        <dbReference type="Proteomes" id="UP000075809"/>
    </source>
</evidence>
<sequence>MNEHGTACVANDSPRETAGSPMTTHRLWHSAWMGKVDEWIVVQEGSRQKQEEEEEEKEKATERDEEGLDVVVNASRETLAVRRALPFSRGVVAD</sequence>
<reference evidence="2 3" key="1">
    <citation type="submission" date="2015-09" db="EMBL/GenBank/DDBJ databases">
        <title>Trachymyrmex zeteki WGS genome.</title>
        <authorList>
            <person name="Nygaard S."/>
            <person name="Hu H."/>
            <person name="Boomsma J."/>
            <person name="Zhang G."/>
        </authorList>
    </citation>
    <scope>NUCLEOTIDE SEQUENCE [LARGE SCALE GENOMIC DNA]</scope>
    <source>
        <strain evidence="2">Tzet28-1</strain>
        <tissue evidence="2">Whole body</tissue>
    </source>
</reference>
<protein>
    <submittedName>
        <fullName evidence="2">Uncharacterized protein</fullName>
    </submittedName>
</protein>
<dbReference type="Proteomes" id="UP000075809">
    <property type="component" value="Unassembled WGS sequence"/>
</dbReference>
<evidence type="ECO:0000256" key="1">
    <source>
        <dbReference type="SAM" id="MobiDB-lite"/>
    </source>
</evidence>